<evidence type="ECO:0000313" key="2">
    <source>
        <dbReference type="EMBL" id="OAY65547.1"/>
    </source>
</evidence>
<accession>A0A199UKX5</accession>
<gene>
    <name evidence="2" type="ORF">ACMD2_26647</name>
</gene>
<feature type="non-terminal residue" evidence="2">
    <location>
        <position position="1"/>
    </location>
</feature>
<dbReference type="Pfam" id="PF25072">
    <property type="entry name" value="DUF7796"/>
    <property type="match status" value="1"/>
</dbReference>
<dbReference type="Gene3D" id="3.10.350.10">
    <property type="entry name" value="LysM domain"/>
    <property type="match status" value="2"/>
</dbReference>
<sequence length="382" mass="40730">VKAGDTLDAIARGTFAGFVTSGEIAAANNLSDPNRVAVGQQLYVPLPCSCDAVGGEEVVHYAHAVAAGSSVARIAAEFGTTEETLMRLNGIKDPNGLQAGQILDVPLRGTEGKKENYFTYELKNEHGMLDCHPTQGISSSTCPAAMCGNMYLGNTSSSSPCERATCAYTGYTNKTSSFAILTNLTIQFLCNTSGAPPLSQPTSGAALRLGLQGGLLQYFNSVEGCIDLIRSHEAGLNFTYNWIVRTRVDGFWSGPLDLDAFELGPTYVVPQGLRYSGLNDRLGIGGRAASLVALSRLSAISRLDRVGYRELNSESAFKAQLDTARVRAHERRFPLFCVVTDRRYVYPPDCYKVPVASMGSPGPLSGVKCRACRPVCTGPCAA</sequence>
<organism evidence="2 3">
    <name type="scientific">Ananas comosus</name>
    <name type="common">Pineapple</name>
    <name type="synonym">Ananas ananas</name>
    <dbReference type="NCBI Taxonomy" id="4615"/>
    <lineage>
        <taxon>Eukaryota</taxon>
        <taxon>Viridiplantae</taxon>
        <taxon>Streptophyta</taxon>
        <taxon>Embryophyta</taxon>
        <taxon>Tracheophyta</taxon>
        <taxon>Spermatophyta</taxon>
        <taxon>Magnoliopsida</taxon>
        <taxon>Liliopsida</taxon>
        <taxon>Poales</taxon>
        <taxon>Bromeliaceae</taxon>
        <taxon>Bromelioideae</taxon>
        <taxon>Ananas</taxon>
    </lineage>
</organism>
<dbReference type="SUPFAM" id="SSF54106">
    <property type="entry name" value="LysM domain"/>
    <property type="match status" value="2"/>
</dbReference>
<dbReference type="Pfam" id="PF01476">
    <property type="entry name" value="LysM"/>
    <property type="match status" value="2"/>
</dbReference>
<reference evidence="2 3" key="1">
    <citation type="journal article" date="2016" name="DNA Res.">
        <title>The draft genome of MD-2 pineapple using hybrid error correction of long reads.</title>
        <authorList>
            <person name="Redwan R.M."/>
            <person name="Saidin A."/>
            <person name="Kumar S.V."/>
        </authorList>
    </citation>
    <scope>NUCLEOTIDE SEQUENCE [LARGE SCALE GENOMIC DNA]</scope>
    <source>
        <strain evidence="3">cv. MD2</strain>
        <tissue evidence="2">Leaf</tissue>
    </source>
</reference>
<dbReference type="Proteomes" id="UP000092600">
    <property type="component" value="Unassembled WGS sequence"/>
</dbReference>
<name>A0A199UKX5_ANACO</name>
<dbReference type="InterPro" id="IPR036779">
    <property type="entry name" value="LysM_dom_sf"/>
</dbReference>
<dbReference type="PANTHER" id="PTHR35112">
    <property type="entry name" value="OS08G0360500 PROTEIN"/>
    <property type="match status" value="1"/>
</dbReference>
<dbReference type="CDD" id="cd00118">
    <property type="entry name" value="LysM"/>
    <property type="match status" value="2"/>
</dbReference>
<dbReference type="EMBL" id="LSRQ01006872">
    <property type="protein sequence ID" value="OAY65547.1"/>
    <property type="molecule type" value="Genomic_DNA"/>
</dbReference>
<dbReference type="PANTHER" id="PTHR35112:SF1">
    <property type="entry name" value="RING_FYVE_PHD ZINC FINGER SUPERFAMILY PROTEIN"/>
    <property type="match status" value="1"/>
</dbReference>
<proteinExistence type="predicted"/>
<dbReference type="AlphaFoldDB" id="A0A199UKX5"/>
<feature type="domain" description="LysM" evidence="1">
    <location>
        <begin position="1"/>
        <end position="44"/>
    </location>
</feature>
<protein>
    <submittedName>
        <fullName evidence="2">Chitin elicitor-binding protein</fullName>
    </submittedName>
</protein>
<feature type="domain" description="LysM" evidence="1">
    <location>
        <begin position="61"/>
        <end position="105"/>
    </location>
</feature>
<evidence type="ECO:0000259" key="1">
    <source>
        <dbReference type="PROSITE" id="PS51782"/>
    </source>
</evidence>
<dbReference type="SMART" id="SM00257">
    <property type="entry name" value="LysM"/>
    <property type="match status" value="2"/>
</dbReference>
<dbReference type="PROSITE" id="PS51782">
    <property type="entry name" value="LYSM"/>
    <property type="match status" value="2"/>
</dbReference>
<dbReference type="InterPro" id="IPR056698">
    <property type="entry name" value="DUF7796"/>
</dbReference>
<evidence type="ECO:0000313" key="3">
    <source>
        <dbReference type="Proteomes" id="UP000092600"/>
    </source>
</evidence>
<comment type="caution">
    <text evidence="2">The sequence shown here is derived from an EMBL/GenBank/DDBJ whole genome shotgun (WGS) entry which is preliminary data.</text>
</comment>
<dbReference type="InterPro" id="IPR018392">
    <property type="entry name" value="LysM"/>
</dbReference>